<dbReference type="PANTHER" id="PTHR11533">
    <property type="entry name" value="PROTEASE M1 ZINC METALLOPROTEASE"/>
    <property type="match status" value="1"/>
</dbReference>
<dbReference type="AlphaFoldDB" id="A0A395JR10"/>
<feature type="domain" description="Peptidase M1 membrane alanine aminopeptidase" evidence="14">
    <location>
        <begin position="243"/>
        <end position="455"/>
    </location>
</feature>
<dbReference type="OrthoDB" id="100605at2"/>
<evidence type="ECO:0000256" key="13">
    <source>
        <dbReference type="SAM" id="SignalP"/>
    </source>
</evidence>
<keyword evidence="4 12" id="KW-0645">Protease</keyword>
<dbReference type="InterPro" id="IPR024571">
    <property type="entry name" value="ERAP1-like_C_dom"/>
</dbReference>
<dbReference type="InterPro" id="IPR016024">
    <property type="entry name" value="ARM-type_fold"/>
</dbReference>
<evidence type="ECO:0000259" key="16">
    <source>
        <dbReference type="Pfam" id="PF17900"/>
    </source>
</evidence>
<dbReference type="Gene3D" id="2.60.40.1910">
    <property type="match status" value="1"/>
</dbReference>
<keyword evidence="13" id="KW-0732">Signal</keyword>
<keyword evidence="6 12" id="KW-0378">Hydrolase</keyword>
<dbReference type="EC" id="3.4.11.-" evidence="12"/>
<keyword evidence="7 10" id="KW-0862">Zinc</keyword>
<keyword evidence="5 10" id="KW-0479">Metal-binding</keyword>
<dbReference type="GO" id="GO:0006508">
    <property type="term" value="P:proteolysis"/>
    <property type="evidence" value="ECO:0007669"/>
    <property type="project" value="UniProtKB-KW"/>
</dbReference>
<evidence type="ECO:0000256" key="4">
    <source>
        <dbReference type="ARBA" id="ARBA00022670"/>
    </source>
</evidence>
<dbReference type="GO" id="GO:0043171">
    <property type="term" value="P:peptide catabolic process"/>
    <property type="evidence" value="ECO:0007669"/>
    <property type="project" value="TreeGrafter"/>
</dbReference>
<dbReference type="GO" id="GO:0016020">
    <property type="term" value="C:membrane"/>
    <property type="evidence" value="ECO:0007669"/>
    <property type="project" value="TreeGrafter"/>
</dbReference>
<dbReference type="GO" id="GO:0016285">
    <property type="term" value="F:alanyl aminopeptidase activity"/>
    <property type="evidence" value="ECO:0007669"/>
    <property type="project" value="UniProtKB-EC"/>
</dbReference>
<dbReference type="GO" id="GO:0008270">
    <property type="term" value="F:zinc ion binding"/>
    <property type="evidence" value="ECO:0007669"/>
    <property type="project" value="UniProtKB-UniRule"/>
</dbReference>
<feature type="binding site" evidence="10">
    <location>
        <position position="337"/>
    </location>
    <ligand>
        <name>Zn(2+)</name>
        <dbReference type="ChEBI" id="CHEBI:29105"/>
        <note>catalytic</note>
    </ligand>
</feature>
<dbReference type="InterPro" id="IPR045357">
    <property type="entry name" value="Aminopeptidase_N-like_N"/>
</dbReference>
<feature type="domain" description="ERAP1-like C-terminal" evidence="15">
    <location>
        <begin position="525"/>
        <end position="830"/>
    </location>
</feature>
<dbReference type="InterPro" id="IPR034016">
    <property type="entry name" value="M1_APN-typ"/>
</dbReference>
<evidence type="ECO:0000256" key="12">
    <source>
        <dbReference type="RuleBase" id="RU364040"/>
    </source>
</evidence>
<dbReference type="InterPro" id="IPR027268">
    <property type="entry name" value="Peptidase_M4/M1_CTD_sf"/>
</dbReference>
<dbReference type="Gene3D" id="1.25.50.20">
    <property type="match status" value="1"/>
</dbReference>
<dbReference type="PANTHER" id="PTHR11533:SF174">
    <property type="entry name" value="PUROMYCIN-SENSITIVE AMINOPEPTIDASE-RELATED"/>
    <property type="match status" value="1"/>
</dbReference>
<dbReference type="InterPro" id="IPR001930">
    <property type="entry name" value="Peptidase_M1"/>
</dbReference>
<sequence>MLRIAHFVVFLLAVSSCFVVHAAESAYRLDSAVEPTFQQISLTLDPDNLDFSGSTIIDINVTQPVTHIGFYQSDLNIKQAELVSDGESFVLTIDPAQHDIQHAKTGSEIAAGHYQLTIAFDGQLNTTSDGAYISKFEGRNYISTQFEDMLARKAFPSFDEPSNKIPYQLTIRAPEKHVVLSNTPVQQRAVEAGWQTVEFKRTQPMPSYLVAFAVGEYDSIEIQGLSVPGRIYAPKGQAHLASFAAKHTPAILDYLEGYFATPYPYQKLDFVAVPTFTHGAMENVGLVTYRTSILLRGDKPILTEQATPLMVVAHELAHMWYGNLVTMAWWDDLWLNEAFASFMAGKLMEDLYPEHNYAARLVAENAFDPDAAATTRPVKKEVKVNADVMEGLGLNYSKGEATLQWIESQIGAPAFQAAIREYMKEFAWQNAEADDLWRALAGHSEIDIPSIMRTYLEQSSYPLISVTEDGTVSQQRYRLAGAKVAEQQWVVPIELLVKRKGKITKESILLSQPSAQFKALADAQWVFPNHRAKGYYRWQISAAQRAALLSDLSALSALEKKSMLYNFQALLKAGHIGVSDMMTVLNRLAEDDDPMVVRAVASTLAEYDYLVNEQNQALFGEFLDDSLQAWLEQLGTQDSKTDSDEVTRLRHAVFGLLSSYTSNPKVLGVAESLAEQYLAEPDSDRRQMAYRAMRAVAKRGDKQWLDKFIASYTATNDANVQAVIGSAMLFPGQAERLRVLDFAMSDAVNSADTIGLVAEVADASDDHVLMYQWLTENVSTLIEKLPEYHVSRLPEYLSKSCSQSNIKLADAFYQKVAVDYPVMGRSWQIARSNSEQCVALKNRYQQDFTDYLLTRSADSKVPAGE</sequence>
<evidence type="ECO:0000256" key="9">
    <source>
        <dbReference type="PIRSR" id="PIRSR634016-1"/>
    </source>
</evidence>
<comment type="catalytic activity">
    <reaction evidence="1">
        <text>Release of an N-terminal amino acid, Xaa-|-Yaa- from a peptide, amide or arylamide. Xaa is preferably Ala, but may be most amino acids including Pro (slow action). When a terminal hydrophobic residue is followed by a prolyl residue, the two may be released as an intact Xaa-Pro dipeptide.</text>
        <dbReference type="EC" id="3.4.11.2"/>
    </reaction>
</comment>
<dbReference type="Pfam" id="PF11838">
    <property type="entry name" value="ERAP1_C"/>
    <property type="match status" value="1"/>
</dbReference>
<comment type="caution">
    <text evidence="17">The sequence shown here is derived from an EMBL/GenBank/DDBJ whole genome shotgun (WGS) entry which is preliminary data.</text>
</comment>
<protein>
    <recommendedName>
        <fullName evidence="12">Aminopeptidase</fullName>
        <ecNumber evidence="12">3.4.11.-</ecNumber>
    </recommendedName>
</protein>
<dbReference type="Pfam" id="PF01433">
    <property type="entry name" value="Peptidase_M1"/>
    <property type="match status" value="1"/>
</dbReference>
<evidence type="ECO:0000256" key="1">
    <source>
        <dbReference type="ARBA" id="ARBA00000098"/>
    </source>
</evidence>
<feature type="domain" description="Aminopeptidase N-like N-terminal" evidence="16">
    <location>
        <begin position="36"/>
        <end position="209"/>
    </location>
</feature>
<dbReference type="Pfam" id="PF17900">
    <property type="entry name" value="Peptidase_M1_N"/>
    <property type="match status" value="1"/>
</dbReference>
<dbReference type="Proteomes" id="UP000253083">
    <property type="component" value="Unassembled WGS sequence"/>
</dbReference>
<reference evidence="17 18" key="1">
    <citation type="submission" date="2018-06" db="EMBL/GenBank/DDBJ databases">
        <title>Genomic Encyclopedia of Type Strains, Phase IV (KMG-IV): sequencing the most valuable type-strain genomes for metagenomic binning, comparative biology and taxonomic classification.</title>
        <authorList>
            <person name="Goeker M."/>
        </authorList>
    </citation>
    <scope>NUCLEOTIDE SEQUENCE [LARGE SCALE GENOMIC DNA]</scope>
    <source>
        <strain evidence="17 18">DSM 24032</strain>
    </source>
</reference>
<dbReference type="SUPFAM" id="SSF55486">
    <property type="entry name" value="Metalloproteases ('zincins'), catalytic domain"/>
    <property type="match status" value="1"/>
</dbReference>
<dbReference type="GO" id="GO:0042277">
    <property type="term" value="F:peptide binding"/>
    <property type="evidence" value="ECO:0007669"/>
    <property type="project" value="TreeGrafter"/>
</dbReference>
<dbReference type="Gene3D" id="2.60.40.1730">
    <property type="entry name" value="tricorn interacting facor f3 domain"/>
    <property type="match status" value="1"/>
</dbReference>
<dbReference type="Gene3D" id="1.10.390.10">
    <property type="entry name" value="Neutral Protease Domain 2"/>
    <property type="match status" value="1"/>
</dbReference>
<proteinExistence type="inferred from homology"/>
<dbReference type="FunFam" id="1.10.390.10:FF:000006">
    <property type="entry name" value="Puromycin-sensitive aminopeptidase"/>
    <property type="match status" value="1"/>
</dbReference>
<evidence type="ECO:0000256" key="7">
    <source>
        <dbReference type="ARBA" id="ARBA00022833"/>
    </source>
</evidence>
<feature type="binding site" evidence="10">
    <location>
        <position position="314"/>
    </location>
    <ligand>
        <name>Zn(2+)</name>
        <dbReference type="ChEBI" id="CHEBI:29105"/>
        <note>catalytic</note>
    </ligand>
</feature>
<gene>
    <name evidence="17" type="ORF">DFR28_1011192</name>
</gene>
<dbReference type="InterPro" id="IPR050344">
    <property type="entry name" value="Peptidase_M1_aminopeptidases"/>
</dbReference>
<dbReference type="RefSeq" id="WP_113953339.1">
    <property type="nucleotide sequence ID" value="NZ_QNRT01000001.1"/>
</dbReference>
<evidence type="ECO:0000313" key="17">
    <source>
        <dbReference type="EMBL" id="RBP53803.1"/>
    </source>
</evidence>
<evidence type="ECO:0000256" key="11">
    <source>
        <dbReference type="PIRSR" id="PIRSR634016-4"/>
    </source>
</evidence>
<dbReference type="EMBL" id="QNRT01000001">
    <property type="protein sequence ID" value="RBP53803.1"/>
    <property type="molecule type" value="Genomic_DNA"/>
</dbReference>
<feature type="binding site" evidence="10">
    <location>
        <position position="318"/>
    </location>
    <ligand>
        <name>Zn(2+)</name>
        <dbReference type="ChEBI" id="CHEBI:29105"/>
        <note>catalytic</note>
    </ligand>
</feature>
<dbReference type="InterPro" id="IPR042097">
    <property type="entry name" value="Aminopeptidase_N-like_N_sf"/>
</dbReference>
<comment type="similarity">
    <text evidence="2 12">Belongs to the peptidase M1 family.</text>
</comment>
<feature type="site" description="Transition state stabilizer" evidence="11">
    <location>
        <position position="396"/>
    </location>
</feature>
<name>A0A395JR10_9GAMM</name>
<evidence type="ECO:0000256" key="6">
    <source>
        <dbReference type="ARBA" id="ARBA00022801"/>
    </source>
</evidence>
<dbReference type="GO" id="GO:0005615">
    <property type="term" value="C:extracellular space"/>
    <property type="evidence" value="ECO:0007669"/>
    <property type="project" value="TreeGrafter"/>
</dbReference>
<feature type="chain" id="PRO_5017435556" description="Aminopeptidase" evidence="13">
    <location>
        <begin position="23"/>
        <end position="865"/>
    </location>
</feature>
<dbReference type="SUPFAM" id="SSF63737">
    <property type="entry name" value="Leukotriene A4 hydrolase N-terminal domain"/>
    <property type="match status" value="1"/>
</dbReference>
<keyword evidence="18" id="KW-1185">Reference proteome</keyword>
<dbReference type="PRINTS" id="PR00756">
    <property type="entry name" value="ALADIPTASE"/>
</dbReference>
<evidence type="ECO:0000256" key="2">
    <source>
        <dbReference type="ARBA" id="ARBA00010136"/>
    </source>
</evidence>
<evidence type="ECO:0000259" key="15">
    <source>
        <dbReference type="Pfam" id="PF11838"/>
    </source>
</evidence>
<feature type="signal peptide" evidence="13">
    <location>
        <begin position="1"/>
        <end position="22"/>
    </location>
</feature>
<accession>A0A395JR10</accession>
<dbReference type="InParanoid" id="A0A395JR10"/>
<dbReference type="GO" id="GO:0070006">
    <property type="term" value="F:metalloaminopeptidase activity"/>
    <property type="evidence" value="ECO:0007669"/>
    <property type="project" value="TreeGrafter"/>
</dbReference>
<dbReference type="GO" id="GO:0005737">
    <property type="term" value="C:cytoplasm"/>
    <property type="evidence" value="ECO:0007669"/>
    <property type="project" value="TreeGrafter"/>
</dbReference>
<keyword evidence="3 12" id="KW-0031">Aminopeptidase</keyword>
<evidence type="ECO:0000256" key="10">
    <source>
        <dbReference type="PIRSR" id="PIRSR634016-3"/>
    </source>
</evidence>
<keyword evidence="8 12" id="KW-0482">Metalloprotease</keyword>
<evidence type="ECO:0000259" key="14">
    <source>
        <dbReference type="Pfam" id="PF01433"/>
    </source>
</evidence>
<dbReference type="CDD" id="cd09601">
    <property type="entry name" value="M1_APN-Q_like"/>
    <property type="match status" value="1"/>
</dbReference>
<feature type="active site" description="Proton acceptor" evidence="9">
    <location>
        <position position="315"/>
    </location>
</feature>
<dbReference type="InterPro" id="IPR014782">
    <property type="entry name" value="Peptidase_M1_dom"/>
</dbReference>
<evidence type="ECO:0000256" key="5">
    <source>
        <dbReference type="ARBA" id="ARBA00022723"/>
    </source>
</evidence>
<comment type="cofactor">
    <cofactor evidence="10 12">
        <name>Zn(2+)</name>
        <dbReference type="ChEBI" id="CHEBI:29105"/>
    </cofactor>
    <text evidence="10 12">Binds 1 zinc ion per subunit.</text>
</comment>
<evidence type="ECO:0000256" key="8">
    <source>
        <dbReference type="ARBA" id="ARBA00023049"/>
    </source>
</evidence>
<dbReference type="PROSITE" id="PS51257">
    <property type="entry name" value="PROKAR_LIPOPROTEIN"/>
    <property type="match status" value="1"/>
</dbReference>
<dbReference type="SUPFAM" id="SSF48371">
    <property type="entry name" value="ARM repeat"/>
    <property type="match status" value="1"/>
</dbReference>
<organism evidence="17 18">
    <name type="scientific">Arenicella xantha</name>
    <dbReference type="NCBI Taxonomy" id="644221"/>
    <lineage>
        <taxon>Bacteria</taxon>
        <taxon>Pseudomonadati</taxon>
        <taxon>Pseudomonadota</taxon>
        <taxon>Gammaproteobacteria</taxon>
        <taxon>Arenicellales</taxon>
        <taxon>Arenicellaceae</taxon>
        <taxon>Arenicella</taxon>
    </lineage>
</organism>
<evidence type="ECO:0000256" key="3">
    <source>
        <dbReference type="ARBA" id="ARBA00022438"/>
    </source>
</evidence>
<evidence type="ECO:0000313" key="18">
    <source>
        <dbReference type="Proteomes" id="UP000253083"/>
    </source>
</evidence>